<keyword evidence="1" id="KW-0808">Transferase</keyword>
<evidence type="ECO:0000256" key="1">
    <source>
        <dbReference type="ARBA" id="ARBA00022679"/>
    </source>
</evidence>
<name>A0ABW4A3I4_9ACTN</name>
<keyword evidence="3" id="KW-0012">Acyltransferase</keyword>
<dbReference type="CDD" id="cd04647">
    <property type="entry name" value="LbH_MAT_like"/>
    <property type="match status" value="1"/>
</dbReference>
<comment type="caution">
    <text evidence="3">The sequence shown here is derived from an EMBL/GenBank/DDBJ whole genome shotgun (WGS) entry which is preliminary data.</text>
</comment>
<proteinExistence type="predicted"/>
<dbReference type="InterPro" id="IPR051159">
    <property type="entry name" value="Hexapeptide_acetyltransf"/>
</dbReference>
<protein>
    <submittedName>
        <fullName evidence="3">Acyltransferase</fullName>
    </submittedName>
</protein>
<evidence type="ECO:0000313" key="4">
    <source>
        <dbReference type="Proteomes" id="UP001597183"/>
    </source>
</evidence>
<dbReference type="Pfam" id="PF00132">
    <property type="entry name" value="Hexapep"/>
    <property type="match status" value="1"/>
</dbReference>
<dbReference type="PROSITE" id="PS00101">
    <property type="entry name" value="HEXAPEP_TRANSFERASES"/>
    <property type="match status" value="1"/>
</dbReference>
<dbReference type="SUPFAM" id="SSF51161">
    <property type="entry name" value="Trimeric LpxA-like enzymes"/>
    <property type="match status" value="1"/>
</dbReference>
<keyword evidence="4" id="KW-1185">Reference proteome</keyword>
<keyword evidence="2" id="KW-0677">Repeat</keyword>
<evidence type="ECO:0000313" key="3">
    <source>
        <dbReference type="EMBL" id="MFD1365076.1"/>
    </source>
</evidence>
<dbReference type="Proteomes" id="UP001597183">
    <property type="component" value="Unassembled WGS sequence"/>
</dbReference>
<dbReference type="InterPro" id="IPR018357">
    <property type="entry name" value="Hexapep_transf_CS"/>
</dbReference>
<gene>
    <name evidence="3" type="ORF">ACFQ5G_06930</name>
</gene>
<dbReference type="InterPro" id="IPR011004">
    <property type="entry name" value="Trimer_LpxA-like_sf"/>
</dbReference>
<sequence length="548" mass="59926">MSEPIAPGHLRDLNYSAWQFWDQASPADQDEQLRRQKDLAEQRGYLLGDRCFISPLASVADDELRLGDRSYIAAGAYLTGELYTGRDCTINPYTVVRGKVVLGDAVRIGAHTSILGFNHTMADPDTEVFRQPLTVKGITVGDDVWIGSHVVILDGVHVGDRSVIAAGAVVTKDVPAGAIVGGNPARLLRWRIPTPTPTHGSDGLAVFADRAREQAESILDRCFDADSGLFRDTPQAAFTVRAQCDAVEIADLLLGQAPPQLPAQTQIDRLRSWQDPTTGLVGELGDEQPPDPDHPDLFDHHLGYHVLSVGYALDLLGSDFPHPIRVITDPGRIITAVEAQPWADNAWGAGHWVDIVGTAVHFNRRRGHPGPPGTIEALFGWLTTRADPRTGMWGEPAPDGGLLQVVNGYYRASRGTYAQFGVPVPQPEKVIDTVLAHARDPRLFRPDRQNACNVLDVAHPLWLTQATGHRTDEVTRLAERLLRDALGHYRNAEGFSFQAARPTPGLQGTEMWLAIIWLLADLTGQSSLLGYRPRGVHRPHPAATLRGR</sequence>
<accession>A0ABW4A3I4</accession>
<dbReference type="InterPro" id="IPR001451">
    <property type="entry name" value="Hexapep"/>
</dbReference>
<organism evidence="3 4">
    <name type="scientific">Actinoplanes sichuanensis</name>
    <dbReference type="NCBI Taxonomy" id="512349"/>
    <lineage>
        <taxon>Bacteria</taxon>
        <taxon>Bacillati</taxon>
        <taxon>Actinomycetota</taxon>
        <taxon>Actinomycetes</taxon>
        <taxon>Micromonosporales</taxon>
        <taxon>Micromonosporaceae</taxon>
        <taxon>Actinoplanes</taxon>
    </lineage>
</organism>
<reference evidence="4" key="1">
    <citation type="journal article" date="2019" name="Int. J. Syst. Evol. Microbiol.">
        <title>The Global Catalogue of Microorganisms (GCM) 10K type strain sequencing project: providing services to taxonomists for standard genome sequencing and annotation.</title>
        <authorList>
            <consortium name="The Broad Institute Genomics Platform"/>
            <consortium name="The Broad Institute Genome Sequencing Center for Infectious Disease"/>
            <person name="Wu L."/>
            <person name="Ma J."/>
        </authorList>
    </citation>
    <scope>NUCLEOTIDE SEQUENCE [LARGE SCALE GENOMIC DNA]</scope>
    <source>
        <strain evidence="4">CCM 7526</strain>
    </source>
</reference>
<dbReference type="PANTHER" id="PTHR23416">
    <property type="entry name" value="SIALIC ACID SYNTHASE-RELATED"/>
    <property type="match status" value="1"/>
</dbReference>
<evidence type="ECO:0000256" key="2">
    <source>
        <dbReference type="ARBA" id="ARBA00022737"/>
    </source>
</evidence>
<dbReference type="EMBL" id="JBHTMK010000007">
    <property type="protein sequence ID" value="MFD1365076.1"/>
    <property type="molecule type" value="Genomic_DNA"/>
</dbReference>
<dbReference type="Gene3D" id="2.160.10.10">
    <property type="entry name" value="Hexapeptide repeat proteins"/>
    <property type="match status" value="1"/>
</dbReference>
<dbReference type="RefSeq" id="WP_317795194.1">
    <property type="nucleotide sequence ID" value="NZ_AP028461.1"/>
</dbReference>
<dbReference type="GO" id="GO:0016746">
    <property type="term" value="F:acyltransferase activity"/>
    <property type="evidence" value="ECO:0007669"/>
    <property type="project" value="UniProtKB-KW"/>
</dbReference>